<keyword evidence="5 8" id="KW-0799">Topoisomerase</keyword>
<dbReference type="InterPro" id="IPR034149">
    <property type="entry name" value="TOPRIM_TopoI"/>
</dbReference>
<feature type="domain" description="Toprim" evidence="10">
    <location>
        <begin position="2"/>
        <end position="126"/>
    </location>
</feature>
<feature type="domain" description="Topo IA-type catalytic" evidence="11">
    <location>
        <begin position="141"/>
        <end position="583"/>
    </location>
</feature>
<accession>A0A3N6PIR0</accession>
<dbReference type="InterPro" id="IPR013825">
    <property type="entry name" value="Topo_IA_cen_sub2"/>
</dbReference>
<dbReference type="GO" id="GO:0003917">
    <property type="term" value="F:DNA topoisomerase type I (single strand cut, ATP-independent) activity"/>
    <property type="evidence" value="ECO:0007669"/>
    <property type="project" value="UniProtKB-UniRule"/>
</dbReference>
<organism evidence="12 13">
    <name type="scientific">Okeania hirsuta</name>
    <dbReference type="NCBI Taxonomy" id="1458930"/>
    <lineage>
        <taxon>Bacteria</taxon>
        <taxon>Bacillati</taxon>
        <taxon>Cyanobacteriota</taxon>
        <taxon>Cyanophyceae</taxon>
        <taxon>Oscillatoriophycideae</taxon>
        <taxon>Oscillatoriales</taxon>
        <taxon>Microcoleaceae</taxon>
        <taxon>Okeania</taxon>
    </lineage>
</organism>
<dbReference type="InterPro" id="IPR005733">
    <property type="entry name" value="TopoI_bac-type"/>
</dbReference>
<dbReference type="EMBL" id="RCBY01000101">
    <property type="protein sequence ID" value="RQH38458.1"/>
    <property type="molecule type" value="Genomic_DNA"/>
</dbReference>
<dbReference type="InterPro" id="IPR006171">
    <property type="entry name" value="TOPRIM_dom"/>
</dbReference>
<feature type="active site" description="O-(5'-phospho-DNA)-tyrosine intermediate" evidence="8">
    <location>
        <position position="320"/>
    </location>
</feature>
<evidence type="ECO:0000259" key="10">
    <source>
        <dbReference type="PROSITE" id="PS50880"/>
    </source>
</evidence>
<dbReference type="InterPro" id="IPR003602">
    <property type="entry name" value="Topo_IA_DNA-bd_dom"/>
</dbReference>
<dbReference type="PROSITE" id="PS00396">
    <property type="entry name" value="TOPO_IA_1"/>
    <property type="match status" value="1"/>
</dbReference>
<evidence type="ECO:0000256" key="1">
    <source>
        <dbReference type="ARBA" id="ARBA00000213"/>
    </source>
</evidence>
<comment type="subunit">
    <text evidence="8">Monomer.</text>
</comment>
<feature type="region of interest" description="Interaction with DNA" evidence="8">
    <location>
        <begin position="175"/>
        <end position="180"/>
    </location>
</feature>
<keyword evidence="13" id="KW-1185">Reference proteome</keyword>
<feature type="site" description="Interaction with DNA" evidence="8">
    <location>
        <position position="151"/>
    </location>
</feature>
<feature type="site" description="Interaction with DNA" evidence="8">
    <location>
        <position position="32"/>
    </location>
</feature>
<dbReference type="SUPFAM" id="SSF56712">
    <property type="entry name" value="Prokaryotic type I DNA topoisomerase"/>
    <property type="match status" value="1"/>
</dbReference>
<dbReference type="PROSITE" id="PS52039">
    <property type="entry name" value="TOPO_IA_2"/>
    <property type="match status" value="1"/>
</dbReference>
<dbReference type="NCBIfam" id="TIGR01051">
    <property type="entry name" value="topA_bact"/>
    <property type="match status" value="1"/>
</dbReference>
<comment type="caution">
    <text evidence="12">The sequence shown here is derived from an EMBL/GenBank/DDBJ whole genome shotgun (WGS) entry which is preliminary data.</text>
</comment>
<dbReference type="HAMAP" id="MF_00952">
    <property type="entry name" value="Topoisom_1_prok"/>
    <property type="match status" value="1"/>
</dbReference>
<evidence type="ECO:0000313" key="13">
    <source>
        <dbReference type="Proteomes" id="UP000269154"/>
    </source>
</evidence>
<keyword evidence="7 8" id="KW-0413">Isomerase</keyword>
<feature type="site" description="Interaction with DNA" evidence="8">
    <location>
        <position position="322"/>
    </location>
</feature>
<dbReference type="Gene3D" id="1.10.290.10">
    <property type="entry name" value="Topoisomerase I, domain 4"/>
    <property type="match status" value="1"/>
</dbReference>
<dbReference type="InterPro" id="IPR003601">
    <property type="entry name" value="Topo_IA_2"/>
</dbReference>
<evidence type="ECO:0000256" key="3">
    <source>
        <dbReference type="ARBA" id="ARBA00022723"/>
    </source>
</evidence>
<dbReference type="EC" id="5.6.2.1" evidence="8"/>
<dbReference type="InterPro" id="IPR023406">
    <property type="entry name" value="Topo_IA_AS"/>
</dbReference>
<dbReference type="SMART" id="SM00437">
    <property type="entry name" value="TOP1Ac"/>
    <property type="match status" value="1"/>
</dbReference>
<evidence type="ECO:0000256" key="5">
    <source>
        <dbReference type="ARBA" id="ARBA00023029"/>
    </source>
</evidence>
<keyword evidence="3" id="KW-0479">Metal-binding</keyword>
<feature type="region of interest" description="Disordered" evidence="9">
    <location>
        <begin position="852"/>
        <end position="874"/>
    </location>
</feature>
<gene>
    <name evidence="8 12" type="primary">topA</name>
    <name evidence="12" type="ORF">D5R40_17645</name>
</gene>
<evidence type="ECO:0000256" key="4">
    <source>
        <dbReference type="ARBA" id="ARBA00022842"/>
    </source>
</evidence>
<dbReference type="InterPro" id="IPR028612">
    <property type="entry name" value="Topoisom_1_IA"/>
</dbReference>
<dbReference type="Gene3D" id="2.70.20.10">
    <property type="entry name" value="Topoisomerase I, domain 3"/>
    <property type="match status" value="1"/>
</dbReference>
<dbReference type="InterPro" id="IPR013824">
    <property type="entry name" value="Topo_IA_cen_sub1"/>
</dbReference>
<dbReference type="InterPro" id="IPR023405">
    <property type="entry name" value="Topo_IA_core_domain"/>
</dbReference>
<feature type="site" description="Interaction with DNA" evidence="8">
    <location>
        <position position="167"/>
    </location>
</feature>
<evidence type="ECO:0000256" key="6">
    <source>
        <dbReference type="ARBA" id="ARBA00023125"/>
    </source>
</evidence>
<feature type="compositionally biased region" description="Basic residues" evidence="9">
    <location>
        <begin position="855"/>
        <end position="868"/>
    </location>
</feature>
<dbReference type="OrthoDB" id="9804262at2"/>
<dbReference type="InterPro" id="IPR000380">
    <property type="entry name" value="Topo_IA"/>
</dbReference>
<evidence type="ECO:0000256" key="8">
    <source>
        <dbReference type="HAMAP-Rule" id="MF_00952"/>
    </source>
</evidence>
<reference evidence="12 13" key="1">
    <citation type="journal article" date="2018" name="ACS Chem. Biol.">
        <title>Ketoreductase domain dysfunction expands chemodiversity: malyngamide biosynthesis in the cyanobacterium Okeania hirsuta.</title>
        <authorList>
            <person name="Moss N.A."/>
            <person name="Leao T."/>
            <person name="Rankin M."/>
            <person name="McCullough T.M."/>
            <person name="Qu P."/>
            <person name="Korobeynikov A."/>
            <person name="Smith J.L."/>
            <person name="Gerwick L."/>
            <person name="Gerwick W.H."/>
        </authorList>
    </citation>
    <scope>NUCLEOTIDE SEQUENCE [LARGE SCALE GENOMIC DNA]</scope>
    <source>
        <strain evidence="12 13">PAB10Feb10-1</strain>
    </source>
</reference>
<evidence type="ECO:0000256" key="2">
    <source>
        <dbReference type="ARBA" id="ARBA00009446"/>
    </source>
</evidence>
<dbReference type="InterPro" id="IPR013497">
    <property type="entry name" value="Topo_IA_cen"/>
</dbReference>
<feature type="site" description="Interaction with DNA" evidence="8">
    <location>
        <position position="160"/>
    </location>
</feature>
<dbReference type="PRINTS" id="PR00417">
    <property type="entry name" value="PRTPISMRASEI"/>
</dbReference>
<comment type="function">
    <text evidence="8">Releases the supercoiling and torsional tension of DNA, which is introduced during the DNA replication and transcription, by transiently cleaving and rejoining one strand of the DNA duplex. Introduces a single-strand break via transesterification at a target site in duplex DNA. The scissile phosphodiester is attacked by the catalytic tyrosine of the enzyme, resulting in the formation of a DNA-(5'-phosphotyrosyl)-enzyme intermediate and the expulsion of a 3'-OH DNA strand. The free DNA strand then undergoes passage around the unbroken strand, thus removing DNA supercoils. Finally, in the religation step, the DNA 3'-OH attacks the covalent intermediate to expel the active-site tyrosine and restore the DNA phosphodiester backbone.</text>
</comment>
<dbReference type="Proteomes" id="UP000269154">
    <property type="component" value="Unassembled WGS sequence"/>
</dbReference>
<comment type="catalytic activity">
    <reaction evidence="1 8">
        <text>ATP-independent breakage of single-stranded DNA, followed by passage and rejoining.</text>
        <dbReference type="EC" id="5.6.2.1"/>
    </reaction>
</comment>
<dbReference type="PROSITE" id="PS50880">
    <property type="entry name" value="TOPRIM"/>
    <property type="match status" value="1"/>
</dbReference>
<evidence type="ECO:0000313" key="12">
    <source>
        <dbReference type="EMBL" id="RQH38458.1"/>
    </source>
</evidence>
<sequence>MSTLVIVESPTKARTIRNYLPSDYRVEASMGHVRDLPPSADEIPEKYKGEKWAHLGVNVDSNFEPLYVVPKDKKKTVKELKDALKEADELVLATDEDREGESISWHLLQLLKPKVPTKRMVFHEITPEAIRKAIENCRNIDEQLVRAQETRRILDRLYGYTLSPVLWKKIAWGLSAGRVQSVAVRLLVTRERQRRAFKQGGYWDLKASLEQAKKPFESKLVTLGGTKVATGSDFDENTGKIAEGRNVVLLDEAQAEALKERLQDKPWTVNSVEERAVKRKPSPPFTTSTLQQESNRKLRMGARQTMRTAQSLYEQGFITYMRTDSVHLSDEAIAAARSCVEKMYGPEYLSPQPRQYTTKSKGAQEAHEAIRPAGQTFRTPQETGLSGQELALYDLIWKRTVACQMADSRQTHITVNLQVEDAGFRSNGKRIDFPGFLRAYVEGSDDPEAALEDQEVPLPPLKQGDHPNCQEIEVLGHETQPPARFTEASLVKTLESEGIGRPSTYATVIGTIVDRGYAKLQNNALVPTFTAFGVTSLLEKHFPEFVDVKFTARMEQTLDDISTGEAQWLPYLREFYSGESGLDTQIKEQEEQIDPKLARTIELDNLDDEPEMTYRICIGKFGAYIEAENGEGVVKASIPEDLTPSDLDPEQIEKILKQKTEGPEELGIHPEEDKPIYIMTGRYGPYVQLGDEVEGSKKKPKRSSLPKGVNMEDVTLDMAVGLLSLPRTLGVHPETGCKIQTNLGRFGPYVVHDQGKEVGKDYRSLKAGDDVLTITLERALELLAQPKRARRGSAKAAPPLKDLGKHPEDGEAVGIYDGRYGPYVKHGKVNASLPKDTAVEDVTLEQAVELLKAKASSKKSTRGRKSRKSKAENN</sequence>
<evidence type="ECO:0000256" key="7">
    <source>
        <dbReference type="ARBA" id="ARBA00023235"/>
    </source>
</evidence>
<feature type="site" description="Interaction with DNA" evidence="8">
    <location>
        <position position="515"/>
    </location>
</feature>
<dbReference type="Gene3D" id="1.10.460.10">
    <property type="entry name" value="Topoisomerase I, domain 2"/>
    <property type="match status" value="1"/>
</dbReference>
<dbReference type="GO" id="GO:0003677">
    <property type="term" value="F:DNA binding"/>
    <property type="evidence" value="ECO:0007669"/>
    <property type="project" value="UniProtKB-KW"/>
</dbReference>
<keyword evidence="6 8" id="KW-0238">DNA-binding</keyword>
<feature type="site" description="Interaction with DNA" evidence="8">
    <location>
        <position position="152"/>
    </location>
</feature>
<dbReference type="PANTHER" id="PTHR42785:SF1">
    <property type="entry name" value="DNA TOPOISOMERASE"/>
    <property type="match status" value="1"/>
</dbReference>
<dbReference type="CDD" id="cd03363">
    <property type="entry name" value="TOPRIM_TopoIA_TopoI"/>
    <property type="match status" value="1"/>
</dbReference>
<evidence type="ECO:0000256" key="9">
    <source>
        <dbReference type="SAM" id="MobiDB-lite"/>
    </source>
</evidence>
<dbReference type="SMART" id="SM00493">
    <property type="entry name" value="TOPRIM"/>
    <property type="match status" value="1"/>
</dbReference>
<dbReference type="AlphaFoldDB" id="A0A3N6PIR0"/>
<dbReference type="Pfam" id="PF01751">
    <property type="entry name" value="Toprim"/>
    <property type="match status" value="1"/>
</dbReference>
<protein>
    <recommendedName>
        <fullName evidence="8">DNA topoisomerase 1</fullName>
        <ecNumber evidence="8">5.6.2.1</ecNumber>
    </recommendedName>
    <alternativeName>
        <fullName evidence="8">DNA topoisomerase I</fullName>
    </alternativeName>
</protein>
<keyword evidence="4" id="KW-0460">Magnesium</keyword>
<dbReference type="Gene3D" id="3.40.50.140">
    <property type="match status" value="1"/>
</dbReference>
<proteinExistence type="inferred from homology"/>
<dbReference type="Pfam" id="PF01131">
    <property type="entry name" value="Topoisom_bac"/>
    <property type="match status" value="1"/>
</dbReference>
<name>A0A3N6PIR0_9CYAN</name>
<dbReference type="Pfam" id="PF13368">
    <property type="entry name" value="Toprim_C_rpt"/>
    <property type="match status" value="3"/>
</dbReference>
<feature type="site" description="Interaction with DNA" evidence="8">
    <location>
        <position position="155"/>
    </location>
</feature>
<dbReference type="PANTHER" id="PTHR42785">
    <property type="entry name" value="DNA TOPOISOMERASE, TYPE IA, CORE"/>
    <property type="match status" value="1"/>
</dbReference>
<feature type="region of interest" description="Disordered" evidence="9">
    <location>
        <begin position="788"/>
        <end position="808"/>
    </location>
</feature>
<dbReference type="RefSeq" id="WP_124147252.1">
    <property type="nucleotide sequence ID" value="NZ_CAWOKI010000248.1"/>
</dbReference>
<dbReference type="GO" id="GO:0046872">
    <property type="term" value="F:metal ion binding"/>
    <property type="evidence" value="ECO:0007669"/>
    <property type="project" value="UniProtKB-KW"/>
</dbReference>
<dbReference type="GO" id="GO:0006265">
    <property type="term" value="P:DNA topological change"/>
    <property type="evidence" value="ECO:0007669"/>
    <property type="project" value="UniProtKB-UniRule"/>
</dbReference>
<comment type="similarity">
    <text evidence="2 8">Belongs to the type IA topoisomerase family.</text>
</comment>
<evidence type="ECO:0000259" key="11">
    <source>
        <dbReference type="PROSITE" id="PS52039"/>
    </source>
</evidence>
<dbReference type="InterPro" id="IPR013826">
    <property type="entry name" value="Topo_IA_cen_sub3"/>
</dbReference>
<dbReference type="SMART" id="SM00436">
    <property type="entry name" value="TOP1Bc"/>
    <property type="match status" value="1"/>
</dbReference>
<dbReference type="InterPro" id="IPR025589">
    <property type="entry name" value="Toprim_C_rpt"/>
</dbReference>
<dbReference type="CDD" id="cd00186">
    <property type="entry name" value="TOP1Ac"/>
    <property type="match status" value="1"/>
</dbReference>